<name>A0A5J5J3A7_9MICO</name>
<comment type="caution">
    <text evidence="1">The sequence shown here is derived from an EMBL/GenBank/DDBJ whole genome shotgun (WGS) entry which is preliminary data.</text>
</comment>
<dbReference type="Proteomes" id="UP000325827">
    <property type="component" value="Unassembled WGS sequence"/>
</dbReference>
<keyword evidence="2" id="KW-1185">Reference proteome</keyword>
<gene>
    <name evidence="1" type="ORF">F6B43_11630</name>
</gene>
<organism evidence="1 2">
    <name type="scientific">Microbacterium rhizomatis</name>
    <dbReference type="NCBI Taxonomy" id="1631477"/>
    <lineage>
        <taxon>Bacteria</taxon>
        <taxon>Bacillati</taxon>
        <taxon>Actinomycetota</taxon>
        <taxon>Actinomycetes</taxon>
        <taxon>Micrococcales</taxon>
        <taxon>Microbacteriaceae</taxon>
        <taxon>Microbacterium</taxon>
    </lineage>
</organism>
<evidence type="ECO:0000313" key="1">
    <source>
        <dbReference type="EMBL" id="KAA9108059.1"/>
    </source>
</evidence>
<proteinExistence type="predicted"/>
<accession>A0A5J5J3A7</accession>
<sequence>MRPAEAVANLLDPRGDRVTSVIPPGYESYVRVLNPIELRDGSIISWTEAVSRNGFKPHAWMQWPEFEASNRVEFWKEPEMGNPPVSLVQHLIEALQPDRRTHYFASWAGYATEIREPTVQFSPYYREMVLYTGNLVDEDNAPLLPTTAAGRVPMYWWPSDLRWLVGHDIYARSLFVGCSESTAQRILADPNLDAYAVKASDEVLNEEF</sequence>
<dbReference type="RefSeq" id="WP_150449090.1">
    <property type="nucleotide sequence ID" value="NZ_VYSA01000002.1"/>
</dbReference>
<dbReference type="AlphaFoldDB" id="A0A5J5J3A7"/>
<dbReference type="OrthoDB" id="2426596at2"/>
<dbReference type="EMBL" id="VYSA01000002">
    <property type="protein sequence ID" value="KAA9108059.1"/>
    <property type="molecule type" value="Genomic_DNA"/>
</dbReference>
<reference evidence="2" key="1">
    <citation type="submission" date="2019-09" db="EMBL/GenBank/DDBJ databases">
        <title>Mumia zhuanghuii sp. nov. isolated from the intestinal contents of plateau pika (Ochotona curzoniae) in the Qinghai-Tibet plateau of China.</title>
        <authorList>
            <person name="Tian Z."/>
        </authorList>
    </citation>
    <scope>NUCLEOTIDE SEQUENCE [LARGE SCALE GENOMIC DNA]</scope>
    <source>
        <strain evidence="2">JCM 30598</strain>
    </source>
</reference>
<protein>
    <submittedName>
        <fullName evidence="1">Uncharacterized protein</fullName>
    </submittedName>
</protein>
<evidence type="ECO:0000313" key="2">
    <source>
        <dbReference type="Proteomes" id="UP000325827"/>
    </source>
</evidence>